<comment type="subunit">
    <text evidence="2">Component of the Golgi-associated retrograde protein (GARP) complex.</text>
</comment>
<evidence type="ECO:0000313" key="5">
    <source>
        <dbReference type="EMBL" id="NDV29805.1"/>
    </source>
</evidence>
<dbReference type="GO" id="GO:0016020">
    <property type="term" value="C:membrane"/>
    <property type="evidence" value="ECO:0007669"/>
    <property type="project" value="TreeGrafter"/>
</dbReference>
<dbReference type="GO" id="GO:0042147">
    <property type="term" value="P:retrograde transport, endosome to Golgi"/>
    <property type="evidence" value="ECO:0007669"/>
    <property type="project" value="UniProtKB-UniRule"/>
</dbReference>
<evidence type="ECO:0000256" key="4">
    <source>
        <dbReference type="SAM" id="MobiDB-lite"/>
    </source>
</evidence>
<protein>
    <recommendedName>
        <fullName evidence="2">Vacuolar protein sorting-associated protein 51 homolog</fullName>
    </recommendedName>
</protein>
<organism evidence="5">
    <name type="scientific">Arcella intermedia</name>
    <dbReference type="NCBI Taxonomy" id="1963864"/>
    <lineage>
        <taxon>Eukaryota</taxon>
        <taxon>Amoebozoa</taxon>
        <taxon>Tubulinea</taxon>
        <taxon>Elardia</taxon>
        <taxon>Arcellinida</taxon>
        <taxon>Sphaerothecina</taxon>
        <taxon>Arcellidae</taxon>
        <taxon>Arcella</taxon>
    </lineage>
</organism>
<keyword evidence="2" id="KW-0653">Protein transport</keyword>
<keyword evidence="2" id="KW-0333">Golgi apparatus</keyword>
<keyword evidence="2" id="KW-0445">Lipid transport</keyword>
<dbReference type="GO" id="GO:0015031">
    <property type="term" value="P:protein transport"/>
    <property type="evidence" value="ECO:0007669"/>
    <property type="project" value="UniProtKB-UniRule"/>
</dbReference>
<dbReference type="GO" id="GO:0000938">
    <property type="term" value="C:GARP complex"/>
    <property type="evidence" value="ECO:0007669"/>
    <property type="project" value="UniProtKB-UniRule"/>
</dbReference>
<dbReference type="GO" id="GO:0007030">
    <property type="term" value="P:Golgi organization"/>
    <property type="evidence" value="ECO:0007669"/>
    <property type="project" value="UniProtKB-UniRule"/>
</dbReference>
<dbReference type="PANTHER" id="PTHR15954">
    <property type="entry name" value="VACUOLAR PROTEIN SORTING-ASSOCIATED PROTEIN 51 HOMOLOG"/>
    <property type="match status" value="1"/>
</dbReference>
<evidence type="ECO:0000256" key="3">
    <source>
        <dbReference type="SAM" id="Coils"/>
    </source>
</evidence>
<dbReference type="GO" id="GO:0017119">
    <property type="term" value="C:Golgi transport complex"/>
    <property type="evidence" value="ECO:0007669"/>
    <property type="project" value="InterPro"/>
</dbReference>
<dbReference type="GO" id="GO:1990745">
    <property type="term" value="C:EARP complex"/>
    <property type="evidence" value="ECO:0007669"/>
    <property type="project" value="TreeGrafter"/>
</dbReference>
<feature type="coiled-coil region" evidence="3">
    <location>
        <begin position="19"/>
        <end position="56"/>
    </location>
</feature>
<dbReference type="GO" id="GO:0032456">
    <property type="term" value="P:endocytic recycling"/>
    <property type="evidence" value="ECO:0007669"/>
    <property type="project" value="TreeGrafter"/>
</dbReference>
<accession>A0A6B2KYX4</accession>
<dbReference type="GO" id="GO:0007041">
    <property type="term" value="P:lysosomal transport"/>
    <property type="evidence" value="ECO:0007669"/>
    <property type="project" value="TreeGrafter"/>
</dbReference>
<proteinExistence type="inferred from homology"/>
<dbReference type="GO" id="GO:0048193">
    <property type="term" value="P:Golgi vesicle transport"/>
    <property type="evidence" value="ECO:0007669"/>
    <property type="project" value="TreeGrafter"/>
</dbReference>
<evidence type="ECO:0000256" key="1">
    <source>
        <dbReference type="ARBA" id="ARBA00006080"/>
    </source>
</evidence>
<feature type="region of interest" description="Disordered" evidence="4">
    <location>
        <begin position="334"/>
        <end position="360"/>
    </location>
</feature>
<dbReference type="GO" id="GO:0005829">
    <property type="term" value="C:cytosol"/>
    <property type="evidence" value="ECO:0007669"/>
    <property type="project" value="GOC"/>
</dbReference>
<comment type="function">
    <text evidence="2">Acts as component of the GARP complex that is involved in retrograde transport from early and late endosomes to the trans-Golgi network (TGN).</text>
</comment>
<comment type="subcellular location">
    <subcellularLocation>
        <location evidence="2">Golgi apparatus</location>
        <location evidence="2">trans-Golgi network</location>
    </subcellularLocation>
</comment>
<keyword evidence="2" id="KW-0813">Transport</keyword>
<dbReference type="Pfam" id="PF04124">
    <property type="entry name" value="Dor1"/>
    <property type="match status" value="1"/>
</dbReference>
<keyword evidence="3" id="KW-0175">Coiled coil</keyword>
<dbReference type="EMBL" id="GIBP01000836">
    <property type="protein sequence ID" value="NDV29805.1"/>
    <property type="molecule type" value="Transcribed_RNA"/>
</dbReference>
<dbReference type="GO" id="GO:0006869">
    <property type="term" value="P:lipid transport"/>
    <property type="evidence" value="ECO:0007669"/>
    <property type="project" value="UniProtKB-UniRule"/>
</dbReference>
<dbReference type="AlphaFoldDB" id="A0A6B2KYX4"/>
<name>A0A6B2KYX4_9EUKA</name>
<comment type="similarity">
    <text evidence="1 2">Belongs to the VPS51 family.</text>
</comment>
<sequence length="724" mass="83438">MKQLVHKNYKKFMVAADTINHISKDMEKLEARIQNIQQHNENITIINEQVNQHLQERRTKIDELSGVNNVLQQLLFLAEVPARLQEYIDSGNYGNGINYFKKTNSILENYYYIPSFKAIIRKSEALMDKIKEELVMKCTDTNCSLEQSRQYLLLLRAVDEDETQLSKRFYDSHFARMQDLFGQLKSTPHPTGSEQEIQEAYLQYVQRVNNEFLPLLITFCTNYKSLFVSPDNPGPTSDFGVYVTTNILETFKKAVSKYIQKAPPAVASKCILDLNDAFLSKECPFPDDKSYVETMKNLVVQLTNDTMFYRFDKFTTKINKVVRGIISNFSGKTVSPRLNNEESSDSSIDSENYGSDGEYSTPRDTFQISRDLNNVAFPLSPEPLRSPRIMRHHHSSYIQKTNINFDFEASQNNLTLEFYSGVVEMCEKAIFQHINNLILSLEPILQDAKLGQLLDVNKQFIIFVANSLRIINEEALETLNDKLPDRSYPLLLARVWLYFSKDGISAFEKKLKETIKKDLKGPAYEKPLKAASDGLRETVQQILWYYVRYEGESLGEYINTYFNSTQWLKPKPRTPNSVEAVMDIILGELVSRKGYLSQTFALLALAPLDTLPGKEYNKPTPRLELSPTSIFTAIVKVCFRTFLECTRLNTFRNHGYQQLQLNLGYLEMALEAFNLIDDQRNIMELFGIILQSVLERTISPSPLPPQVKERICKTKLLENQKKKD</sequence>
<dbReference type="InterPro" id="IPR007255">
    <property type="entry name" value="COG8"/>
</dbReference>
<evidence type="ECO:0000256" key="2">
    <source>
        <dbReference type="RuleBase" id="RU368010"/>
    </source>
</evidence>
<reference evidence="5" key="1">
    <citation type="journal article" date="2020" name="J. Eukaryot. Microbiol.">
        <title>De novo Sequencing, Assembly and Annotation of the Transcriptome for the Free-Living Testate Amoeba Arcella intermedia.</title>
        <authorList>
            <person name="Ribeiro G.M."/>
            <person name="Porfirio-Sousa A.L."/>
            <person name="Maurer-Alcala X.X."/>
            <person name="Katz L.A."/>
            <person name="Lahr D.J.G."/>
        </authorList>
    </citation>
    <scope>NUCLEOTIDE SEQUENCE</scope>
</reference>
<dbReference type="PANTHER" id="PTHR15954:SF4">
    <property type="entry name" value="VACUOLAR PROTEIN SORTING-ASSOCIATED PROTEIN 51 HOMOLOG"/>
    <property type="match status" value="1"/>
</dbReference>
<dbReference type="InterPro" id="IPR014812">
    <property type="entry name" value="Vps51"/>
</dbReference>